<proteinExistence type="predicted"/>
<dbReference type="AlphaFoldDB" id="A0A1C7D6Q3"/>
<feature type="signal peptide" evidence="1">
    <location>
        <begin position="1"/>
        <end position="20"/>
    </location>
</feature>
<sequence>MKIALAITAIVAAACSPLAAKPFASATLLPGGTVESEVHGDYGKAALFEAGSISKFACTLAALRLDERGVLDIDQPLGQLLPRTADTPIADIPFRHVLASRSGIADGLMPAFQSDPQSVMATPDAITAVLRYASGEPAAEAGTKWSYDLVNWIVVQAVIEQATRRPVADVIASEVIAPAGMTQSRMFIGTIGAGAQEPVSSGIPIPGFLTCAGGLATTPQDLIALARFPHKGGLGAASLQALTTVTTPDEGYTLGGRYADPDGDGKAWVSWQSGSNGAYKSLVVYDPASDTGFAAMTASDDEGVIHAARADWLNAR</sequence>
<dbReference type="EMBL" id="CP016545">
    <property type="protein sequence ID" value="ANU06983.1"/>
    <property type="molecule type" value="Genomic_DNA"/>
</dbReference>
<dbReference type="Proteomes" id="UP000092698">
    <property type="component" value="Chromosome"/>
</dbReference>
<gene>
    <name evidence="3" type="primary">pbpE_1</name>
    <name evidence="3" type="ORF">A6F65_00661</name>
</gene>
<dbReference type="SUPFAM" id="SSF56601">
    <property type="entry name" value="beta-lactamase/transpeptidase-like"/>
    <property type="match status" value="1"/>
</dbReference>
<keyword evidence="1" id="KW-0732">Signal</keyword>
<feature type="chain" id="PRO_5008884329" evidence="1">
    <location>
        <begin position="21"/>
        <end position="316"/>
    </location>
</feature>
<dbReference type="Gene3D" id="3.40.710.10">
    <property type="entry name" value="DD-peptidase/beta-lactamase superfamily"/>
    <property type="match status" value="1"/>
</dbReference>
<dbReference type="RefSeq" id="WP_067785938.1">
    <property type="nucleotide sequence ID" value="NZ_CP016545.1"/>
</dbReference>
<dbReference type="STRING" id="645517.A6F65_00661"/>
<protein>
    <submittedName>
        <fullName evidence="3">Penicillin-binding protein 4</fullName>
    </submittedName>
</protein>
<reference evidence="3 4" key="1">
    <citation type="submission" date="2016-07" db="EMBL/GenBank/DDBJ databases">
        <title>Complete genome sequence of Altererythrobacter namhicola JCM 16345T, containing esterase-encoding genes.</title>
        <authorList>
            <person name="Cheng H."/>
            <person name="Wu Y.-H."/>
            <person name="Jian S.-L."/>
            <person name="Huo Y.-Y."/>
            <person name="Wang C.-S."/>
            <person name="Xu X.-W."/>
        </authorList>
    </citation>
    <scope>NUCLEOTIDE SEQUENCE [LARGE SCALE GENOMIC DNA]</scope>
    <source>
        <strain evidence="3 4">JCM 16345</strain>
    </source>
</reference>
<evidence type="ECO:0000313" key="3">
    <source>
        <dbReference type="EMBL" id="ANU06983.1"/>
    </source>
</evidence>
<evidence type="ECO:0000313" key="4">
    <source>
        <dbReference type="Proteomes" id="UP000092698"/>
    </source>
</evidence>
<name>A0A1C7D6Q3_9SPHN</name>
<dbReference type="OrthoDB" id="5705574at2"/>
<feature type="domain" description="Beta-lactamase-related" evidence="2">
    <location>
        <begin position="40"/>
        <end position="309"/>
    </location>
</feature>
<dbReference type="InterPro" id="IPR050789">
    <property type="entry name" value="Diverse_Enzym_Activities"/>
</dbReference>
<keyword evidence="4" id="KW-1185">Reference proteome</keyword>
<dbReference type="PROSITE" id="PS51257">
    <property type="entry name" value="PROKAR_LIPOPROTEIN"/>
    <property type="match status" value="1"/>
</dbReference>
<dbReference type="KEGG" id="anh:A6F65_00661"/>
<evidence type="ECO:0000256" key="1">
    <source>
        <dbReference type="SAM" id="SignalP"/>
    </source>
</evidence>
<dbReference type="InterPro" id="IPR012338">
    <property type="entry name" value="Beta-lactam/transpept-like"/>
</dbReference>
<evidence type="ECO:0000259" key="2">
    <source>
        <dbReference type="Pfam" id="PF00144"/>
    </source>
</evidence>
<dbReference type="PANTHER" id="PTHR43283">
    <property type="entry name" value="BETA-LACTAMASE-RELATED"/>
    <property type="match status" value="1"/>
</dbReference>
<dbReference type="Pfam" id="PF00144">
    <property type="entry name" value="Beta-lactamase"/>
    <property type="match status" value="1"/>
</dbReference>
<dbReference type="InterPro" id="IPR001466">
    <property type="entry name" value="Beta-lactam-related"/>
</dbReference>
<accession>A0A1C7D6Q3</accession>
<organism evidence="3 4">
    <name type="scientific">Paraurantiacibacter namhicola</name>
    <dbReference type="NCBI Taxonomy" id="645517"/>
    <lineage>
        <taxon>Bacteria</taxon>
        <taxon>Pseudomonadati</taxon>
        <taxon>Pseudomonadota</taxon>
        <taxon>Alphaproteobacteria</taxon>
        <taxon>Sphingomonadales</taxon>
        <taxon>Erythrobacteraceae</taxon>
        <taxon>Paraurantiacibacter</taxon>
    </lineage>
</organism>
<dbReference type="PANTHER" id="PTHR43283:SF3">
    <property type="entry name" value="BETA-LACTAMASE FAMILY PROTEIN (AFU_ORTHOLOGUE AFUA_5G07500)"/>
    <property type="match status" value="1"/>
</dbReference>